<evidence type="ECO:0000256" key="2">
    <source>
        <dbReference type="PROSITE-ProRule" id="PRU00335"/>
    </source>
</evidence>
<gene>
    <name evidence="4" type="ORF">FD37_GL000462</name>
</gene>
<dbReference type="Proteomes" id="UP000051835">
    <property type="component" value="Unassembled WGS sequence"/>
</dbReference>
<dbReference type="SUPFAM" id="SSF46689">
    <property type="entry name" value="Homeodomain-like"/>
    <property type="match status" value="1"/>
</dbReference>
<evidence type="ECO:0000256" key="1">
    <source>
        <dbReference type="ARBA" id="ARBA00023125"/>
    </source>
</evidence>
<organism evidence="4 5">
    <name type="scientific">Levilactobacillus spicheri DSM 15429</name>
    <dbReference type="NCBI Taxonomy" id="1423805"/>
    <lineage>
        <taxon>Bacteria</taxon>
        <taxon>Bacillati</taxon>
        <taxon>Bacillota</taxon>
        <taxon>Bacilli</taxon>
        <taxon>Lactobacillales</taxon>
        <taxon>Lactobacillaceae</taxon>
        <taxon>Levilactobacillus</taxon>
    </lineage>
</organism>
<dbReference type="AlphaFoldDB" id="A0A0R1QXS2"/>
<keyword evidence="1 2" id="KW-0238">DNA-binding</keyword>
<proteinExistence type="predicted"/>
<feature type="DNA-binding region" description="H-T-H motif" evidence="2">
    <location>
        <begin position="32"/>
        <end position="51"/>
    </location>
</feature>
<dbReference type="InterPro" id="IPR009057">
    <property type="entry name" value="Homeodomain-like_sf"/>
</dbReference>
<dbReference type="InterPro" id="IPR050624">
    <property type="entry name" value="HTH-type_Tx_Regulator"/>
</dbReference>
<dbReference type="Pfam" id="PF00440">
    <property type="entry name" value="TetR_N"/>
    <property type="match status" value="1"/>
</dbReference>
<evidence type="ECO:0000313" key="5">
    <source>
        <dbReference type="Proteomes" id="UP000051835"/>
    </source>
</evidence>
<protein>
    <submittedName>
        <fullName evidence="4">Transcriptional regulator</fullName>
    </submittedName>
</protein>
<dbReference type="InterPro" id="IPR001647">
    <property type="entry name" value="HTH_TetR"/>
</dbReference>
<dbReference type="EMBL" id="AZFC01000035">
    <property type="protein sequence ID" value="KRL46981.1"/>
    <property type="molecule type" value="Genomic_DNA"/>
</dbReference>
<dbReference type="PANTHER" id="PTHR43479">
    <property type="entry name" value="ACREF/ENVCD OPERON REPRESSOR-RELATED"/>
    <property type="match status" value="1"/>
</dbReference>
<evidence type="ECO:0000259" key="3">
    <source>
        <dbReference type="PROSITE" id="PS50977"/>
    </source>
</evidence>
<evidence type="ECO:0000313" key="4">
    <source>
        <dbReference type="EMBL" id="KRL46981.1"/>
    </source>
</evidence>
<dbReference type="PATRIC" id="fig|1423805.4.peg.469"/>
<dbReference type="GO" id="GO:0003677">
    <property type="term" value="F:DNA binding"/>
    <property type="evidence" value="ECO:0007669"/>
    <property type="project" value="UniProtKB-UniRule"/>
</dbReference>
<dbReference type="PANTHER" id="PTHR43479:SF7">
    <property type="entry name" value="TETR-FAMILY TRANSCRIPTIONAL REGULATOR"/>
    <property type="match status" value="1"/>
</dbReference>
<dbReference type="PROSITE" id="PS50977">
    <property type="entry name" value="HTH_TETR_2"/>
    <property type="match status" value="1"/>
</dbReference>
<comment type="caution">
    <text evidence="4">The sequence shown here is derived from an EMBL/GenBank/DDBJ whole genome shotgun (WGS) entry which is preliminary data.</text>
</comment>
<accession>A0A0R1QXS2</accession>
<feature type="domain" description="HTH tetR-type" evidence="3">
    <location>
        <begin position="9"/>
        <end position="69"/>
    </location>
</feature>
<reference evidence="4 5" key="1">
    <citation type="journal article" date="2015" name="Genome Announc.">
        <title>Expanding the biotechnology potential of lactobacilli through comparative genomics of 213 strains and associated genera.</title>
        <authorList>
            <person name="Sun Z."/>
            <person name="Harris H.M."/>
            <person name="McCann A."/>
            <person name="Guo C."/>
            <person name="Argimon S."/>
            <person name="Zhang W."/>
            <person name="Yang X."/>
            <person name="Jeffery I.B."/>
            <person name="Cooney J.C."/>
            <person name="Kagawa T.F."/>
            <person name="Liu W."/>
            <person name="Song Y."/>
            <person name="Salvetti E."/>
            <person name="Wrobel A."/>
            <person name="Rasinkangas P."/>
            <person name="Parkhill J."/>
            <person name="Rea M.C."/>
            <person name="O'Sullivan O."/>
            <person name="Ritari J."/>
            <person name="Douillard F.P."/>
            <person name="Paul Ross R."/>
            <person name="Yang R."/>
            <person name="Briner A.E."/>
            <person name="Felis G.E."/>
            <person name="de Vos W.M."/>
            <person name="Barrangou R."/>
            <person name="Klaenhammer T.R."/>
            <person name="Caufield P.W."/>
            <person name="Cui Y."/>
            <person name="Zhang H."/>
            <person name="O'Toole P.W."/>
        </authorList>
    </citation>
    <scope>NUCLEOTIDE SEQUENCE [LARGE SCALE GENOMIC DNA]</scope>
    <source>
        <strain evidence="4 5">DSM 15429</strain>
    </source>
</reference>
<dbReference type="Gene3D" id="1.10.357.10">
    <property type="entry name" value="Tetracycline Repressor, domain 2"/>
    <property type="match status" value="1"/>
</dbReference>
<dbReference type="RefSeq" id="WP_056965301.1">
    <property type="nucleotide sequence ID" value="NZ_AZFC01000035.1"/>
</dbReference>
<sequence>MTSTDKRVIRTREALGRAFEELALDHDYRDITITKLTKAAGINRKTFYLHYNSIDDLVDTFADVVTDQLTTIIHHHAIRDVLAHPGSLLDEFIVFSTKHSAIFNKVLFADDYSAFARRIERSLTTVLAQAIQASYTVKRPDAFIVARFMIHNALSLYGYFAEQPGPFDRDAYKSYVSRLNLSGIRSFLT</sequence>
<name>A0A0R1QXS2_9LACO</name>